<sequence>MNRFFRTPILCASSAEPPPCCRRRTAPRRQRGWRSRMVPAAASQVGAEMGDYLGLVQLIGRLAAARPAPPLRPCIGDSDDYFSRILLVGILTDVPTSVFCGYVSLKQGTHWT</sequence>
<comment type="caution">
    <text evidence="1">The sequence shown here is derived from an EMBL/GenBank/DDBJ whole genome shotgun (WGS) entry which is preliminary data.</text>
</comment>
<protein>
    <submittedName>
        <fullName evidence="1">Uncharacterized protein</fullName>
    </submittedName>
</protein>
<dbReference type="Proteomes" id="UP000823388">
    <property type="component" value="Chromosome 9N"/>
</dbReference>
<dbReference type="EMBL" id="CM029054">
    <property type="protein sequence ID" value="KAG2536619.1"/>
    <property type="molecule type" value="Genomic_DNA"/>
</dbReference>
<accession>A0A8T0MMV4</accession>
<reference evidence="1" key="1">
    <citation type="submission" date="2020-05" db="EMBL/GenBank/DDBJ databases">
        <title>WGS assembly of Panicum virgatum.</title>
        <authorList>
            <person name="Lovell J.T."/>
            <person name="Jenkins J."/>
            <person name="Shu S."/>
            <person name="Juenger T.E."/>
            <person name="Schmutz J."/>
        </authorList>
    </citation>
    <scope>NUCLEOTIDE SEQUENCE</scope>
    <source>
        <strain evidence="1">AP13</strain>
    </source>
</reference>
<evidence type="ECO:0000313" key="2">
    <source>
        <dbReference type="Proteomes" id="UP000823388"/>
    </source>
</evidence>
<dbReference type="AlphaFoldDB" id="A0A8T0MMV4"/>
<name>A0A8T0MMV4_PANVG</name>
<proteinExistence type="predicted"/>
<evidence type="ECO:0000313" key="1">
    <source>
        <dbReference type="EMBL" id="KAG2536619.1"/>
    </source>
</evidence>
<gene>
    <name evidence="1" type="ORF">PVAP13_9NG208000</name>
</gene>
<keyword evidence="2" id="KW-1185">Reference proteome</keyword>
<organism evidence="1 2">
    <name type="scientific">Panicum virgatum</name>
    <name type="common">Blackwell switchgrass</name>
    <dbReference type="NCBI Taxonomy" id="38727"/>
    <lineage>
        <taxon>Eukaryota</taxon>
        <taxon>Viridiplantae</taxon>
        <taxon>Streptophyta</taxon>
        <taxon>Embryophyta</taxon>
        <taxon>Tracheophyta</taxon>
        <taxon>Spermatophyta</taxon>
        <taxon>Magnoliopsida</taxon>
        <taxon>Liliopsida</taxon>
        <taxon>Poales</taxon>
        <taxon>Poaceae</taxon>
        <taxon>PACMAD clade</taxon>
        <taxon>Panicoideae</taxon>
        <taxon>Panicodae</taxon>
        <taxon>Paniceae</taxon>
        <taxon>Panicinae</taxon>
        <taxon>Panicum</taxon>
        <taxon>Panicum sect. Hiantes</taxon>
    </lineage>
</organism>